<dbReference type="AlphaFoldDB" id="A0A4R0RAJ9"/>
<comment type="caution">
    <text evidence="1">The sequence shown here is derived from an EMBL/GenBank/DDBJ whole genome shotgun (WGS) entry which is preliminary data.</text>
</comment>
<dbReference type="EMBL" id="RWJN01000569">
    <property type="protein sequence ID" value="TCD60608.1"/>
    <property type="molecule type" value="Genomic_DNA"/>
</dbReference>
<evidence type="ECO:0000313" key="2">
    <source>
        <dbReference type="Proteomes" id="UP000292702"/>
    </source>
</evidence>
<gene>
    <name evidence="1" type="ORF">EIP91_009774</name>
</gene>
<sequence length="166" mass="18833">MAPAKFQFAPKYQWCTPRLKQSPPDSTAMVEYGLKEVDTCDIAASVPLMIYGYMLPYSWMAAFAKRNGGELCRRFGVNPESGTTTIAEHVAGSMMVALKLRVIRRYMIVPARNDNVVILGIISNAPGKLESLTRETDRRRFEDTKKSPMDCLEMEEEPRWFISTDI</sequence>
<keyword evidence="2" id="KW-1185">Reference proteome</keyword>
<name>A0A4R0RAJ9_9APHY</name>
<protein>
    <submittedName>
        <fullName evidence="1">Uncharacterized protein</fullName>
    </submittedName>
</protein>
<dbReference type="Proteomes" id="UP000292702">
    <property type="component" value="Unassembled WGS sequence"/>
</dbReference>
<evidence type="ECO:0000313" key="1">
    <source>
        <dbReference type="EMBL" id="TCD60608.1"/>
    </source>
</evidence>
<proteinExistence type="predicted"/>
<accession>A0A4R0RAJ9</accession>
<organism evidence="1 2">
    <name type="scientific">Steccherinum ochraceum</name>
    <dbReference type="NCBI Taxonomy" id="92696"/>
    <lineage>
        <taxon>Eukaryota</taxon>
        <taxon>Fungi</taxon>
        <taxon>Dikarya</taxon>
        <taxon>Basidiomycota</taxon>
        <taxon>Agaricomycotina</taxon>
        <taxon>Agaricomycetes</taxon>
        <taxon>Polyporales</taxon>
        <taxon>Steccherinaceae</taxon>
        <taxon>Steccherinum</taxon>
    </lineage>
</organism>
<reference evidence="1 2" key="1">
    <citation type="submission" date="2018-11" db="EMBL/GenBank/DDBJ databases">
        <title>Genome assembly of Steccherinum ochraceum LE-BIN_3174, the white-rot fungus of the Steccherinaceae family (The Residual Polyporoid clade, Polyporales, Basidiomycota).</title>
        <authorList>
            <person name="Fedorova T.V."/>
            <person name="Glazunova O.A."/>
            <person name="Landesman E.O."/>
            <person name="Moiseenko K.V."/>
            <person name="Psurtseva N.V."/>
            <person name="Savinova O.S."/>
            <person name="Shakhova N.V."/>
            <person name="Tyazhelova T.V."/>
            <person name="Vasina D.V."/>
        </authorList>
    </citation>
    <scope>NUCLEOTIDE SEQUENCE [LARGE SCALE GENOMIC DNA]</scope>
    <source>
        <strain evidence="1 2">LE-BIN_3174</strain>
    </source>
</reference>